<dbReference type="Proteomes" id="UP000596049">
    <property type="component" value="Chromosome"/>
</dbReference>
<evidence type="ECO:0000313" key="1">
    <source>
        <dbReference type="EMBL" id="QQP11422.1"/>
    </source>
</evidence>
<proteinExistence type="predicted"/>
<reference evidence="1 2" key="1">
    <citation type="submission" date="2020-01" db="EMBL/GenBank/DDBJ databases">
        <authorList>
            <person name="Liu G."/>
            <person name="Liu B."/>
        </authorList>
    </citation>
    <scope>NUCLEOTIDE SEQUENCE [LARGE SCALE GENOMIC DNA]</scope>
    <source>
        <strain evidence="1 2">FJAT-51161</strain>
    </source>
</reference>
<dbReference type="InterPro" id="IPR025144">
    <property type="entry name" value="DUF4085"/>
</dbReference>
<evidence type="ECO:0000313" key="2">
    <source>
        <dbReference type="Proteomes" id="UP000596049"/>
    </source>
</evidence>
<dbReference type="EMBL" id="CP067341">
    <property type="protein sequence ID" value="QQP11422.1"/>
    <property type="molecule type" value="Genomic_DNA"/>
</dbReference>
<organism evidence="1 2">
    <name type="scientific">Lysinibacillus agricola</name>
    <dbReference type="NCBI Taxonomy" id="2590012"/>
    <lineage>
        <taxon>Bacteria</taxon>
        <taxon>Bacillati</taxon>
        <taxon>Bacillota</taxon>
        <taxon>Bacilli</taxon>
        <taxon>Bacillales</taxon>
        <taxon>Bacillaceae</taxon>
        <taxon>Lysinibacillus</taxon>
    </lineage>
</organism>
<sequence length="49" mass="5543">MKPKEREVFEQSLHDATIVSIRRNATQVELTFDMAGGFTAKSIISLTFK</sequence>
<keyword evidence="2" id="KW-1185">Reference proteome</keyword>
<gene>
    <name evidence="1" type="ORF">FJQ98_19775</name>
</gene>
<accession>A0ABX7APH0</accession>
<name>A0ABX7APH0_9BACI</name>
<dbReference type="Pfam" id="PF13315">
    <property type="entry name" value="DUF4085"/>
    <property type="match status" value="1"/>
</dbReference>
<protein>
    <submittedName>
        <fullName evidence="1">DUF4085 family protein</fullName>
    </submittedName>
</protein>